<feature type="compositionally biased region" description="Basic and acidic residues" evidence="2">
    <location>
        <begin position="16"/>
        <end position="26"/>
    </location>
</feature>
<evidence type="ECO:0000256" key="1">
    <source>
        <dbReference type="ARBA" id="ARBA00022729"/>
    </source>
</evidence>
<sequence>MRKKNAAVPGKISSAKARDISDRYPSPDRSPITIDWQDKFPGKAGHRTWLLPRFSLLIATPLLLTTFLAAQALEFRDDLGHQIRLASCPQRIISLAPNLTEILFALGLNQEIIGVTRYCDYPEEAKNREVVGGLVDLNLEKIRSLKPDLVLGFRGNPRRVIDRLWEQEIPVCVFDSGRTFDDLFTLITRIGQLTCRQESSTSLITTLKQQITAIEKALPPPGQKKRVFLTMYGQGSGLWTCGRDSYLSYLLQRAQAENLASGQKGNWLVYNREKLIKDDPELILILCRSREDFDRARAWFSAQPALQKISAVRGGHFYFLDEDPFSRFAPRLVEAYRQLVMTLYPGPKVGKQ</sequence>
<reference evidence="5 6" key="1">
    <citation type="submission" date="2018-08" db="EMBL/GenBank/DDBJ databases">
        <title>Genome analysis of the thermophilic bacterium of the candidate phylum Aminicenantes from deep subsurface aquifer revealed its physiology and ecological role.</title>
        <authorList>
            <person name="Kadnikov V.V."/>
            <person name="Mardanov A.V."/>
            <person name="Beletsky A.V."/>
            <person name="Karnachuk O.V."/>
            <person name="Ravin N.V."/>
        </authorList>
    </citation>
    <scope>NUCLEOTIDE SEQUENCE [LARGE SCALE GENOMIC DNA]</scope>
    <source>
        <strain evidence="5">BY38</strain>
    </source>
</reference>
<evidence type="ECO:0000256" key="3">
    <source>
        <dbReference type="SAM" id="Phobius"/>
    </source>
</evidence>
<comment type="caution">
    <text evidence="5">The sequence shown here is derived from an EMBL/GenBank/DDBJ whole genome shotgun (WGS) entry which is preliminary data.</text>
</comment>
<dbReference type="PANTHER" id="PTHR30535">
    <property type="entry name" value="VITAMIN B12-BINDING PROTEIN"/>
    <property type="match status" value="1"/>
</dbReference>
<protein>
    <submittedName>
        <fullName evidence="5">Vitamin B12 ABC transporter, B12-binding component BtuF</fullName>
    </submittedName>
</protein>
<gene>
    <name evidence="5" type="ORF">OP8BY_1844</name>
</gene>
<dbReference type="InterPro" id="IPR002491">
    <property type="entry name" value="ABC_transptr_periplasmic_BD"/>
</dbReference>
<dbReference type="EMBL" id="QUAH01000004">
    <property type="protein sequence ID" value="RFT16240.1"/>
    <property type="molecule type" value="Genomic_DNA"/>
</dbReference>
<dbReference type="InterPro" id="IPR054828">
    <property type="entry name" value="Vit_B12_bind_prot"/>
</dbReference>
<proteinExistence type="predicted"/>
<accession>A0A3E2BNA3</accession>
<dbReference type="Pfam" id="PF01497">
    <property type="entry name" value="Peripla_BP_2"/>
    <property type="match status" value="1"/>
</dbReference>
<dbReference type="GO" id="GO:0071281">
    <property type="term" value="P:cellular response to iron ion"/>
    <property type="evidence" value="ECO:0007669"/>
    <property type="project" value="TreeGrafter"/>
</dbReference>
<evidence type="ECO:0000256" key="2">
    <source>
        <dbReference type="SAM" id="MobiDB-lite"/>
    </source>
</evidence>
<feature type="transmembrane region" description="Helical" evidence="3">
    <location>
        <begin position="54"/>
        <end position="73"/>
    </location>
</feature>
<keyword evidence="3" id="KW-0472">Membrane</keyword>
<keyword evidence="3" id="KW-0812">Transmembrane</keyword>
<evidence type="ECO:0000313" key="6">
    <source>
        <dbReference type="Proteomes" id="UP000257323"/>
    </source>
</evidence>
<dbReference type="AlphaFoldDB" id="A0A3E2BNA3"/>
<dbReference type="NCBIfam" id="NF038402">
    <property type="entry name" value="TroA_like"/>
    <property type="match status" value="1"/>
</dbReference>
<dbReference type="InterPro" id="IPR050902">
    <property type="entry name" value="ABC_Transporter_SBP"/>
</dbReference>
<dbReference type="PANTHER" id="PTHR30535:SF34">
    <property type="entry name" value="MOLYBDATE-BINDING PROTEIN MOLA"/>
    <property type="match status" value="1"/>
</dbReference>
<name>A0A3E2BNA3_9BACT</name>
<keyword evidence="3" id="KW-1133">Transmembrane helix</keyword>
<dbReference type="Proteomes" id="UP000257323">
    <property type="component" value="Unassembled WGS sequence"/>
</dbReference>
<dbReference type="SUPFAM" id="SSF53807">
    <property type="entry name" value="Helical backbone' metal receptor"/>
    <property type="match status" value="1"/>
</dbReference>
<evidence type="ECO:0000313" key="5">
    <source>
        <dbReference type="EMBL" id="RFT16240.1"/>
    </source>
</evidence>
<feature type="domain" description="Fe/B12 periplasmic-binding" evidence="4">
    <location>
        <begin position="91"/>
        <end position="347"/>
    </location>
</feature>
<feature type="region of interest" description="Disordered" evidence="2">
    <location>
        <begin position="1"/>
        <end position="30"/>
    </location>
</feature>
<dbReference type="PROSITE" id="PS50983">
    <property type="entry name" value="FE_B12_PBP"/>
    <property type="match status" value="1"/>
</dbReference>
<keyword evidence="1" id="KW-0732">Signal</keyword>
<evidence type="ECO:0000259" key="4">
    <source>
        <dbReference type="PROSITE" id="PS50983"/>
    </source>
</evidence>
<organism evidence="5 6">
    <name type="scientific">Candidatus Saccharicenans subterraneus</name>
    <dbReference type="NCBI Taxonomy" id="2508984"/>
    <lineage>
        <taxon>Bacteria</taxon>
        <taxon>Candidatus Aminicenantota</taxon>
        <taxon>Candidatus Aminicenantia</taxon>
        <taxon>Candidatus Aminicenantales</taxon>
        <taxon>Candidatus Saccharicenantaceae</taxon>
        <taxon>Candidatus Saccharicenans</taxon>
    </lineage>
</organism>
<dbReference type="Gene3D" id="3.40.50.1980">
    <property type="entry name" value="Nitrogenase molybdenum iron protein domain"/>
    <property type="match status" value="2"/>
</dbReference>